<keyword evidence="12" id="KW-1185">Reference proteome</keyword>
<dbReference type="InterPro" id="IPR012677">
    <property type="entry name" value="Nucleotide-bd_a/b_plait_sf"/>
</dbReference>
<dbReference type="InterPro" id="IPR012317">
    <property type="entry name" value="Poly(ADP-ribose)pol_cat_dom"/>
</dbReference>
<gene>
    <name evidence="11" type="ORF">chiPu_0005478</name>
</gene>
<dbReference type="SMART" id="SM00506">
    <property type="entry name" value="A1pp"/>
    <property type="match status" value="1"/>
</dbReference>
<dbReference type="OrthoDB" id="6133115at2759"/>
<dbReference type="PANTHER" id="PTHR14453:SF67">
    <property type="entry name" value="POLY [ADP-RIBOSE] POLYMERASE"/>
    <property type="match status" value="1"/>
</dbReference>
<dbReference type="SUPFAM" id="SSF52949">
    <property type="entry name" value="Macro domain-like"/>
    <property type="match status" value="1"/>
</dbReference>
<dbReference type="EMBL" id="BEZZ01000148">
    <property type="protein sequence ID" value="GCC27057.1"/>
    <property type="molecule type" value="Genomic_DNA"/>
</dbReference>
<dbReference type="Pfam" id="PF23085">
    <property type="entry name" value="RRM_PARP14_3"/>
    <property type="match status" value="1"/>
</dbReference>
<reference evidence="11 12" key="1">
    <citation type="journal article" date="2018" name="Nat. Ecol. Evol.">
        <title>Shark genomes provide insights into elasmobranch evolution and the origin of vertebrates.</title>
        <authorList>
            <person name="Hara Y"/>
            <person name="Yamaguchi K"/>
            <person name="Onimaru K"/>
            <person name="Kadota M"/>
            <person name="Koyanagi M"/>
            <person name="Keeley SD"/>
            <person name="Tatsumi K"/>
            <person name="Tanaka K"/>
            <person name="Motone F"/>
            <person name="Kageyama Y"/>
            <person name="Nozu R"/>
            <person name="Adachi N"/>
            <person name="Nishimura O"/>
            <person name="Nakagawa R"/>
            <person name="Tanegashima C"/>
            <person name="Kiyatake I"/>
            <person name="Matsumoto R"/>
            <person name="Murakumo K"/>
            <person name="Nishida K"/>
            <person name="Terakita A"/>
            <person name="Kuratani S"/>
            <person name="Sato K"/>
            <person name="Hyodo S Kuraku.S."/>
        </authorList>
    </citation>
    <scope>NUCLEOTIDE SEQUENCE [LARGE SCALE GENOMIC DNA]</scope>
</reference>
<evidence type="ECO:0000256" key="1">
    <source>
        <dbReference type="ARBA" id="ARBA00004123"/>
    </source>
</evidence>
<feature type="domain" description="PARP catalytic" evidence="9">
    <location>
        <begin position="1244"/>
        <end position="1448"/>
    </location>
</feature>
<dbReference type="InterPro" id="IPR052056">
    <property type="entry name" value="Mono-ARTD/PARP"/>
</dbReference>
<dbReference type="InterPro" id="IPR037197">
    <property type="entry name" value="WWE_dom_sf"/>
</dbReference>
<dbReference type="Pfam" id="PF01661">
    <property type="entry name" value="Macro"/>
    <property type="match status" value="1"/>
</dbReference>
<proteinExistence type="inferred from homology"/>
<dbReference type="Gene3D" id="3.30.70.330">
    <property type="match status" value="2"/>
</dbReference>
<dbReference type="InterPro" id="IPR002589">
    <property type="entry name" value="Macro_dom"/>
</dbReference>
<dbReference type="SUPFAM" id="SSF56399">
    <property type="entry name" value="ADP-ribosylation"/>
    <property type="match status" value="1"/>
</dbReference>
<organism evidence="11 12">
    <name type="scientific">Chiloscyllium punctatum</name>
    <name type="common">Brownbanded bambooshark</name>
    <name type="synonym">Hemiscyllium punctatum</name>
    <dbReference type="NCBI Taxonomy" id="137246"/>
    <lineage>
        <taxon>Eukaryota</taxon>
        <taxon>Metazoa</taxon>
        <taxon>Chordata</taxon>
        <taxon>Craniata</taxon>
        <taxon>Vertebrata</taxon>
        <taxon>Chondrichthyes</taxon>
        <taxon>Elasmobranchii</taxon>
        <taxon>Galeomorphii</taxon>
        <taxon>Galeoidea</taxon>
        <taxon>Orectolobiformes</taxon>
        <taxon>Hemiscylliidae</taxon>
        <taxon>Chiloscyllium</taxon>
    </lineage>
</organism>
<evidence type="ECO:0000256" key="2">
    <source>
        <dbReference type="ARBA" id="ARBA00022676"/>
    </source>
</evidence>
<evidence type="ECO:0000256" key="8">
    <source>
        <dbReference type="SAM" id="MobiDB-lite"/>
    </source>
</evidence>
<feature type="region of interest" description="Disordered" evidence="8">
    <location>
        <begin position="1396"/>
        <end position="1417"/>
    </location>
</feature>
<dbReference type="PROSITE" id="PS51059">
    <property type="entry name" value="PARP_CATALYTIC"/>
    <property type="match status" value="1"/>
</dbReference>
<feature type="compositionally biased region" description="Basic and acidic residues" evidence="8">
    <location>
        <begin position="1396"/>
        <end position="1406"/>
    </location>
</feature>
<dbReference type="PROSITE" id="PS51154">
    <property type="entry name" value="MACRO"/>
    <property type="match status" value="1"/>
</dbReference>
<dbReference type="Proteomes" id="UP000287033">
    <property type="component" value="Unassembled WGS sequence"/>
</dbReference>
<dbReference type="Pfam" id="PF02825">
    <property type="entry name" value="WWE"/>
    <property type="match status" value="1"/>
</dbReference>
<dbReference type="SUPFAM" id="SSF117839">
    <property type="entry name" value="WWE domain"/>
    <property type="match status" value="1"/>
</dbReference>
<protein>
    <recommendedName>
        <fullName evidence="7">Poly [ADP-ribose] polymerase</fullName>
        <shortName evidence="7">PARP</shortName>
        <ecNumber evidence="7">2.4.2.-</ecNumber>
    </recommendedName>
</protein>
<dbReference type="Gene3D" id="3.40.220.10">
    <property type="entry name" value="Leucine Aminopeptidase, subunit E, domain 1"/>
    <property type="match status" value="1"/>
</dbReference>
<dbReference type="GO" id="GO:0005737">
    <property type="term" value="C:cytoplasm"/>
    <property type="evidence" value="ECO:0007669"/>
    <property type="project" value="TreeGrafter"/>
</dbReference>
<dbReference type="PANTHER" id="PTHR14453">
    <property type="entry name" value="PARP/ZINC FINGER CCCH TYPE DOMAIN CONTAINING PROTEIN"/>
    <property type="match status" value="1"/>
</dbReference>
<keyword evidence="3 7" id="KW-0808">Transferase</keyword>
<dbReference type="Pfam" id="PF00644">
    <property type="entry name" value="PARP"/>
    <property type="match status" value="1"/>
</dbReference>
<dbReference type="GO" id="GO:0005634">
    <property type="term" value="C:nucleus"/>
    <property type="evidence" value="ECO:0007669"/>
    <property type="project" value="UniProtKB-SubCell"/>
</dbReference>
<comment type="caution">
    <text evidence="11">The sequence shown here is derived from an EMBL/GenBank/DDBJ whole genome shotgun (WGS) entry which is preliminary data.</text>
</comment>
<keyword evidence="5" id="KW-0539">Nucleus</keyword>
<dbReference type="GO" id="GO:0003950">
    <property type="term" value="F:NAD+ poly-ADP-ribosyltransferase activity"/>
    <property type="evidence" value="ECO:0007669"/>
    <property type="project" value="UniProtKB-UniRule"/>
</dbReference>
<evidence type="ECO:0000259" key="10">
    <source>
        <dbReference type="PROSITE" id="PS51154"/>
    </source>
</evidence>
<dbReference type="InterPro" id="IPR004170">
    <property type="entry name" value="WWE_dom"/>
</dbReference>
<dbReference type="STRING" id="137246.A0A401S9H8"/>
<dbReference type="OMA" id="WRLYVAR"/>
<feature type="compositionally biased region" description="Basic and acidic residues" evidence="8">
    <location>
        <begin position="294"/>
        <end position="310"/>
    </location>
</feature>
<dbReference type="FunFam" id="3.90.228.10:FF:000008">
    <property type="entry name" value="Poly [ADP-ribose] polymerase"/>
    <property type="match status" value="1"/>
</dbReference>
<accession>A0A401S9H8</accession>
<keyword evidence="4 7" id="KW-0520">NAD</keyword>
<comment type="similarity">
    <text evidence="6">Belongs to the ARTD/PARP family.</text>
</comment>
<feature type="domain" description="Macro" evidence="10">
    <location>
        <begin position="661"/>
        <end position="851"/>
    </location>
</feature>
<name>A0A401S9H8_CHIPU</name>
<dbReference type="Gene3D" id="3.30.720.50">
    <property type="match status" value="1"/>
</dbReference>
<evidence type="ECO:0000256" key="5">
    <source>
        <dbReference type="ARBA" id="ARBA00023242"/>
    </source>
</evidence>
<evidence type="ECO:0000256" key="6">
    <source>
        <dbReference type="ARBA" id="ARBA00024347"/>
    </source>
</evidence>
<feature type="region of interest" description="Disordered" evidence="8">
    <location>
        <begin position="290"/>
        <end position="323"/>
    </location>
</feature>
<evidence type="ECO:0000259" key="9">
    <source>
        <dbReference type="PROSITE" id="PS51059"/>
    </source>
</evidence>
<keyword evidence="2 7" id="KW-0328">Glycosyltransferase</keyword>
<dbReference type="GO" id="GO:0003714">
    <property type="term" value="F:transcription corepressor activity"/>
    <property type="evidence" value="ECO:0007669"/>
    <property type="project" value="TreeGrafter"/>
</dbReference>
<dbReference type="Gene3D" id="3.90.228.10">
    <property type="match status" value="1"/>
</dbReference>
<dbReference type="InterPro" id="IPR043472">
    <property type="entry name" value="Macro_dom-like"/>
</dbReference>
<comment type="subcellular location">
    <subcellularLocation>
        <location evidence="1">Nucleus</location>
    </subcellularLocation>
</comment>
<evidence type="ECO:0000313" key="12">
    <source>
        <dbReference type="Proteomes" id="UP000287033"/>
    </source>
</evidence>
<dbReference type="GO" id="GO:0010629">
    <property type="term" value="P:negative regulation of gene expression"/>
    <property type="evidence" value="ECO:0007669"/>
    <property type="project" value="TreeGrafter"/>
</dbReference>
<evidence type="ECO:0000256" key="4">
    <source>
        <dbReference type="ARBA" id="ARBA00023027"/>
    </source>
</evidence>
<dbReference type="EC" id="2.4.2.-" evidence="7"/>
<dbReference type="Pfam" id="PF23222">
    <property type="entry name" value="RRM_PARP14_1"/>
    <property type="match status" value="1"/>
</dbReference>
<sequence>MANEGGGFAILVTGFSHITKKGITTKLIAYFQSKKKSGGGECDVEIFENGNAVVTFQKRDAQKSVLERTHAITFDGQNIQLSVTQYSGELKNSQQDDHEVCSSVKNNSPCAPEVTTPPRIAQNESIEQNTLNDSPRICIKLKTEQFDHDHFSLFIECCSGTNCFQVLHTNETSVYIVEFMHNIDLNKALHTLNNKRFCGLQLVAKHLPRTKSLRITQLPELIREDFLALYFERFVKHDGYVELQMDESTQSAIITFPNSEVIEDILSKTHTIRGHTLKLHRYYKSENLTEFTTEQEREDSNPSNKDKEDLDSLTQKNEDDETKLASSFETEECQFKNKYHVLILKNQHLDKEFPHVQLHFDTSQNVVKITGMANEILKVQLKLLNKGNQITSKIIPLSRHLRVFLAQLNANGFLTQMFLDSGINAAYSFDDAEDKCILYAASETSLQKADQMLEMTFVELTVPIPENFDMDIANNFKFFIEKATTSVKREHLEFKNIKENYLLQHHMESKTSSDQSPCVTLVGYRAIAEEIKVHFKKYLNENCMKDCFIEVSSLGVFEYIQRFVNFSEILPGINIDYVNNEQLLGLQIRVNVKNATQTEALIMDVLKQVKSTKKQLDKPGAVQFFSKNKDVLKKLENPYQCIIFMENQEGQQTNSDIKKLEIITTVMFLNKFQISVIKHDLAIHECDVIVNTVSDAMDLSQGPVSKAILKQAGPELQINTNNAKGSTTFQAGDVLPVSTMNCGLHCQEVYNIICCHWSADKASQAEELLRTIIQKCLKNAHESHYKSMSFPAIGTGNLRFPKNTVAEMFFEEIKKFSAENPTSTLKRVKLIIYEKDLDLYSSFEDALLIAEGLPLNELLFYKEFRKAQKVPDSPPANMTREVETVSSLLLTNIGKITFELRCDGISKNGNILVVDYSEKKTGFDTISRGRVYYIKLRGQADFTKNLLKALQTCGNHQYDFLYIPIPKQQGSDFSTGSSSRDLRGFAASVIDSIYQYGDTPQATPIHVIVNDSSSDHVRVFQEMLSKHQAGRSGIFNTMTKYFGGWLIGNQTEDARDIQEHSVQPVKFQIYSMKEENIEEAWADIQKLATREHMEKTIPVEISFEMFTQEDYDEIEECCSKLHVAYQLDRAGHSISLSGCITDICSVQDVIFKVCHNIAKREVTLQEELFIMDKVCWKFWLDDHWETFNPTVNACLEKAYNEKENEVQVKIGGGDFCVIDFQKWTLTDSNATSYSIDRRCSGDELPDTWEIRGNDSTSFEVPVKPDSSEYQEIARDFQDSLGDIAFCQTFKIDAITRIQNLSLWRLYIAKRNEMNRLRPHQQNENILYHGTYSNVCSKINADGFNRSYCGLNAVVYGEGTYFAQHAKYSAQDTYSKPDATGSKLIYRARVLTGDYCKGRKDMKEPPLKDPQGNSRERYNSVTDKMESPEVFVVFQDNQAYPEYLITFHN</sequence>
<dbReference type="InterPro" id="IPR057051">
    <property type="entry name" value="PARP14_RPM_1"/>
</dbReference>
<evidence type="ECO:0000256" key="3">
    <source>
        <dbReference type="ARBA" id="ARBA00022679"/>
    </source>
</evidence>
<dbReference type="CDD" id="cd01439">
    <property type="entry name" value="TCCD_inducible_PARP_like"/>
    <property type="match status" value="1"/>
</dbReference>
<evidence type="ECO:0000256" key="7">
    <source>
        <dbReference type="RuleBase" id="RU362114"/>
    </source>
</evidence>
<evidence type="ECO:0000313" key="11">
    <source>
        <dbReference type="EMBL" id="GCC27057.1"/>
    </source>
</evidence>